<dbReference type="PANTHER" id="PTHR30327">
    <property type="entry name" value="UNCHARACTERIZED PROTEIN YQGE"/>
    <property type="match status" value="1"/>
</dbReference>
<dbReference type="PANTHER" id="PTHR30327:SF1">
    <property type="entry name" value="UPF0301 PROTEIN YQGE"/>
    <property type="match status" value="1"/>
</dbReference>
<dbReference type="GO" id="GO:0005829">
    <property type="term" value="C:cytosol"/>
    <property type="evidence" value="ECO:0007669"/>
    <property type="project" value="TreeGrafter"/>
</dbReference>
<dbReference type="EMBL" id="CAEZWE010000068">
    <property type="protein sequence ID" value="CAB4660835.1"/>
    <property type="molecule type" value="Genomic_DNA"/>
</dbReference>
<accession>A0A6J6LKD7</accession>
<reference evidence="1" key="1">
    <citation type="submission" date="2020-05" db="EMBL/GenBank/DDBJ databases">
        <authorList>
            <person name="Chiriac C."/>
            <person name="Salcher M."/>
            <person name="Ghai R."/>
            <person name="Kavagutti S V."/>
        </authorList>
    </citation>
    <scope>NUCLEOTIDE SEQUENCE</scope>
</reference>
<dbReference type="Gene3D" id="3.40.1740.10">
    <property type="entry name" value="VC0467-like"/>
    <property type="match status" value="1"/>
</dbReference>
<protein>
    <submittedName>
        <fullName evidence="1">Unannotated protein</fullName>
    </submittedName>
</protein>
<dbReference type="Pfam" id="PF02622">
    <property type="entry name" value="DUF179"/>
    <property type="match status" value="1"/>
</dbReference>
<dbReference type="SUPFAM" id="SSF143456">
    <property type="entry name" value="VC0467-like"/>
    <property type="match status" value="1"/>
</dbReference>
<sequence>MRAVVVILAHEDSEGTMGVIVNRPGVALTSPTHPPLSQWIETATGPRVDFYGGPVAPDSFICIAQDPTSTTGIRTLDIIDDVPSQDYPHRVFRGYSGWGPSQLHTEIAEGAWWIVESQMGDVVDLEPENLWNKVLQRQDSALRRLGNFPQDPTSN</sequence>
<evidence type="ECO:0000313" key="1">
    <source>
        <dbReference type="EMBL" id="CAB4660835.1"/>
    </source>
</evidence>
<name>A0A6J6LKD7_9ZZZZ</name>
<dbReference type="AlphaFoldDB" id="A0A6J6LKD7"/>
<gene>
    <name evidence="1" type="ORF">UFOPK2169_01397</name>
</gene>
<proteinExistence type="predicted"/>
<dbReference type="InterPro" id="IPR003774">
    <property type="entry name" value="AlgH-like"/>
</dbReference>
<organism evidence="1">
    <name type="scientific">freshwater metagenome</name>
    <dbReference type="NCBI Taxonomy" id="449393"/>
    <lineage>
        <taxon>unclassified sequences</taxon>
        <taxon>metagenomes</taxon>
        <taxon>ecological metagenomes</taxon>
    </lineage>
</organism>